<evidence type="ECO:0000256" key="1">
    <source>
        <dbReference type="SAM" id="Phobius"/>
    </source>
</evidence>
<dbReference type="PANTHER" id="PTHR36009:SF3">
    <property type="entry name" value="TRANSMEMBRANE PROTEIN"/>
    <property type="match status" value="1"/>
</dbReference>
<feature type="transmembrane region" description="Helical" evidence="1">
    <location>
        <begin position="79"/>
        <end position="97"/>
    </location>
</feature>
<comment type="caution">
    <text evidence="2">The sequence shown here is derived from an EMBL/GenBank/DDBJ whole genome shotgun (WGS) entry which is preliminary data.</text>
</comment>
<feature type="transmembrane region" description="Helical" evidence="1">
    <location>
        <begin position="7"/>
        <end position="28"/>
    </location>
</feature>
<protein>
    <recommendedName>
        <fullName evidence="4">DUF2834 domain-containing protein</fullName>
    </recommendedName>
</protein>
<dbReference type="EMBL" id="BMDD01000002">
    <property type="protein sequence ID" value="GGH77844.1"/>
    <property type="molecule type" value="Genomic_DNA"/>
</dbReference>
<reference evidence="3" key="1">
    <citation type="journal article" date="2019" name="Int. J. Syst. Evol. Microbiol.">
        <title>The Global Catalogue of Microorganisms (GCM) 10K type strain sequencing project: providing services to taxonomists for standard genome sequencing and annotation.</title>
        <authorList>
            <consortium name="The Broad Institute Genomics Platform"/>
            <consortium name="The Broad Institute Genome Sequencing Center for Infectious Disease"/>
            <person name="Wu L."/>
            <person name="Ma J."/>
        </authorList>
    </citation>
    <scope>NUCLEOTIDE SEQUENCE [LARGE SCALE GENOMIC DNA]</scope>
    <source>
        <strain evidence="3">CCM 8702</strain>
    </source>
</reference>
<gene>
    <name evidence="2" type="ORF">GCM10007362_22210</name>
</gene>
<feature type="transmembrane region" description="Helical" evidence="1">
    <location>
        <begin position="122"/>
        <end position="144"/>
    </location>
</feature>
<dbReference type="RefSeq" id="WP_172247430.1">
    <property type="nucleotide sequence ID" value="NZ_BMDD01000002.1"/>
</dbReference>
<dbReference type="PANTHER" id="PTHR36009">
    <property type="match status" value="1"/>
</dbReference>
<feature type="transmembrane region" description="Helical" evidence="1">
    <location>
        <begin position="48"/>
        <end position="67"/>
    </location>
</feature>
<feature type="transmembrane region" description="Helical" evidence="1">
    <location>
        <begin position="188"/>
        <end position="205"/>
    </location>
</feature>
<dbReference type="Proteomes" id="UP000605427">
    <property type="component" value="Unassembled WGS sequence"/>
</dbReference>
<evidence type="ECO:0000313" key="2">
    <source>
        <dbReference type="EMBL" id="GGH77844.1"/>
    </source>
</evidence>
<evidence type="ECO:0008006" key="4">
    <source>
        <dbReference type="Google" id="ProtNLM"/>
    </source>
</evidence>
<keyword evidence="3" id="KW-1185">Reference proteome</keyword>
<proteinExistence type="predicted"/>
<accession>A0ABQ1ZVF5</accession>
<keyword evidence="1" id="KW-0812">Transmembrane</keyword>
<keyword evidence="1" id="KW-0472">Membrane</keyword>
<sequence length="231" mass="25557">MTRISRVLLLVVWLAFIVYALFFAPGAGGGEDPWLRPLLTLQADEPSLLAMFSLLGLFPLAFACMLLRHDDRAVPAWPFVILSFGLGAFALLPYYILTSNTHAGSHDLRHPQGLRKATESSITHGILFTVTLLVMGWGLLLGDLGVYREAFGTSMLVNVMTLDFLLLTLLSVYAIYTGSRRRSLPQAMALLGLIPILGLLIYIWMTRMDQSVSPYIPSQTQSKMRRRAGTG</sequence>
<organism evidence="2 3">
    <name type="scientific">Saccharibacillus endophyticus</name>
    <dbReference type="NCBI Taxonomy" id="2060666"/>
    <lineage>
        <taxon>Bacteria</taxon>
        <taxon>Bacillati</taxon>
        <taxon>Bacillota</taxon>
        <taxon>Bacilli</taxon>
        <taxon>Bacillales</taxon>
        <taxon>Paenibacillaceae</taxon>
        <taxon>Saccharibacillus</taxon>
    </lineage>
</organism>
<evidence type="ECO:0000313" key="3">
    <source>
        <dbReference type="Proteomes" id="UP000605427"/>
    </source>
</evidence>
<feature type="transmembrane region" description="Helical" evidence="1">
    <location>
        <begin position="156"/>
        <end position="176"/>
    </location>
</feature>
<keyword evidence="1" id="KW-1133">Transmembrane helix</keyword>
<name>A0ABQ1ZVF5_9BACL</name>